<evidence type="ECO:0000313" key="2">
    <source>
        <dbReference type="EMBL" id="NEV66464.1"/>
    </source>
</evidence>
<organism evidence="2">
    <name type="scientific">Lyngbya confervoides BDU141951</name>
    <dbReference type="NCBI Taxonomy" id="1574623"/>
    <lineage>
        <taxon>Bacteria</taxon>
        <taxon>Bacillati</taxon>
        <taxon>Cyanobacteriota</taxon>
        <taxon>Cyanophyceae</taxon>
        <taxon>Oscillatoriophycideae</taxon>
        <taxon>Oscillatoriales</taxon>
        <taxon>Microcoleaceae</taxon>
        <taxon>Lyngbya</taxon>
    </lineage>
</organism>
<sequence length="231" mass="25997">MALGDQVYAMREVAGVPGVYEHHGIDCGPDAIVHYYKGGDVPTVTSTPRDLFARGGRIFVKPRSLAFLPHIVVQRAQSRLGEQRYDLLTNNCEHFANWCKTGRNDCEQLAGFGLQIDRYNLPDLRRLIEGTASDRAPDEAIALFHDALGNIAAAHQTLKREYDQARQDMDTWERVAAAALQRDREDLARAALHRKVAAKKKVDHLTEQLTELVDVQLTLERNRLRAAERSS</sequence>
<dbReference type="Gene3D" id="3.90.1720.10">
    <property type="entry name" value="endopeptidase domain like (from Nostoc punctiforme)"/>
    <property type="match status" value="1"/>
</dbReference>
<name>A0A0C1UMR0_9CYAN</name>
<dbReference type="Pfam" id="PF04970">
    <property type="entry name" value="LRAT"/>
    <property type="match status" value="1"/>
</dbReference>
<reference evidence="2" key="1">
    <citation type="submission" date="2014-11" db="EMBL/GenBank/DDBJ databases">
        <authorList>
            <person name="Malar M.C."/>
            <person name="Sen D."/>
            <person name="Tripathy S."/>
        </authorList>
    </citation>
    <scope>NUCLEOTIDE SEQUENCE</scope>
    <source>
        <strain evidence="2">BDU141951</strain>
    </source>
</reference>
<dbReference type="Pfam" id="PF04012">
    <property type="entry name" value="PspA_IM30"/>
    <property type="match status" value="1"/>
</dbReference>
<dbReference type="PANTHER" id="PTHR46137">
    <property type="entry name" value="OS05G0310600 PROTEIN"/>
    <property type="match status" value="1"/>
</dbReference>
<dbReference type="InterPro" id="IPR007157">
    <property type="entry name" value="PspA_VIPP1"/>
</dbReference>
<dbReference type="PROSITE" id="PS51934">
    <property type="entry name" value="LRAT"/>
    <property type="match status" value="1"/>
</dbReference>
<comment type="caution">
    <text evidence="2">The sequence shown here is derived from an EMBL/GenBank/DDBJ whole genome shotgun (WGS) entry which is preliminary data.</text>
</comment>
<dbReference type="PANTHER" id="PTHR46137:SF3">
    <property type="entry name" value="OS05G0310600 PROTEIN"/>
    <property type="match status" value="1"/>
</dbReference>
<dbReference type="AlphaFoldDB" id="A0A0C1UMR0"/>
<proteinExistence type="inferred from homology"/>
<reference evidence="2" key="2">
    <citation type="journal article" date="2015" name="Genome Announc.">
        <title>Draft Genome Sequence of Filamentous Marine Cyanobacterium Lyngbya confervoides Strain BDU141951.</title>
        <authorList>
            <person name="Chandrababunaidu M.M."/>
            <person name="Sen D."/>
            <person name="Tripathy S."/>
        </authorList>
    </citation>
    <scope>NUCLEOTIDE SEQUENCE</scope>
    <source>
        <strain evidence="2">BDU141951</strain>
    </source>
</reference>
<protein>
    <submittedName>
        <fullName evidence="2">Uncharacterized protein</fullName>
    </submittedName>
</protein>
<gene>
    <name evidence="2" type="ORF">QQ91_004990</name>
</gene>
<comment type="similarity">
    <text evidence="1">Belongs to the PspA/Vipp/IM30 family.</text>
</comment>
<dbReference type="InterPro" id="IPR007053">
    <property type="entry name" value="LRAT_dom"/>
</dbReference>
<accession>A0A0C1UMR0</accession>
<reference evidence="2" key="3">
    <citation type="submission" date="2020-02" db="EMBL/GenBank/DDBJ databases">
        <authorList>
            <person name="Sarangi A.N."/>
            <person name="Ghosh S."/>
            <person name="Mukherjee M."/>
            <person name="Tripathy S."/>
        </authorList>
    </citation>
    <scope>NUCLEOTIDE SEQUENCE</scope>
    <source>
        <strain evidence="2">BDU141951</strain>
    </source>
</reference>
<dbReference type="EMBL" id="JTHE02000003">
    <property type="protein sequence ID" value="NEV66464.1"/>
    <property type="molecule type" value="Genomic_DNA"/>
</dbReference>
<evidence type="ECO:0000256" key="1">
    <source>
        <dbReference type="ARBA" id="ARBA00043985"/>
    </source>
</evidence>